<sequence length="39" mass="4294">MAITLSAMLSATIIPSFTMDVHAEKKEETKNTKIELENG</sequence>
<dbReference type="AlphaFoldDB" id="A0A9W5VLC5"/>
<reference evidence="1 2" key="1">
    <citation type="submission" date="2012-12" db="EMBL/GenBank/DDBJ databases">
        <title>The Genome Sequence of Bacillus cereus HuB4-4.</title>
        <authorList>
            <consortium name="The Broad Institute Genome Sequencing Platform"/>
            <consortium name="The Broad Institute Genome Sequencing Center for Infectious Disease"/>
            <person name="Feldgarden M."/>
            <person name="Van der Auwera G.A."/>
            <person name="Mahillon J."/>
            <person name="Duprez V."/>
            <person name="Timmery S."/>
            <person name="Mattelet C."/>
            <person name="Dierick K."/>
            <person name="Sun M."/>
            <person name="Yu Z."/>
            <person name="Zhu L."/>
            <person name="Hu X."/>
            <person name="Shank E.B."/>
            <person name="Swiecicka I."/>
            <person name="Hansen B.M."/>
            <person name="Andrup L."/>
            <person name="Walker B."/>
            <person name="Young S.K."/>
            <person name="Zeng Q."/>
            <person name="Gargeya S."/>
            <person name="Fitzgerald M."/>
            <person name="Haas B."/>
            <person name="Abouelleil A."/>
            <person name="Alvarado L."/>
            <person name="Arachchi H.M."/>
            <person name="Berlin A.M."/>
            <person name="Chapman S.B."/>
            <person name="Dewar J."/>
            <person name="Goldberg J."/>
            <person name="Griggs A."/>
            <person name="Gujja S."/>
            <person name="Hansen M."/>
            <person name="Howarth C."/>
            <person name="Imamovic A."/>
            <person name="Larimer J."/>
            <person name="McCowan C."/>
            <person name="Murphy C."/>
            <person name="Neiman D."/>
            <person name="Pearson M."/>
            <person name="Priest M."/>
            <person name="Roberts A."/>
            <person name="Saif S."/>
            <person name="Shea T."/>
            <person name="Sisk P."/>
            <person name="Sykes S."/>
            <person name="Wortman J."/>
            <person name="Nusbaum C."/>
            <person name="Birren B."/>
        </authorList>
    </citation>
    <scope>NUCLEOTIDE SEQUENCE [LARGE SCALE GENOMIC DNA]</scope>
    <source>
        <strain evidence="1 2">HuB4-4</strain>
    </source>
</reference>
<comment type="caution">
    <text evidence="1">The sequence shown here is derived from an EMBL/GenBank/DDBJ whole genome shotgun (WGS) entry which is preliminary data.</text>
</comment>
<dbReference type="EMBL" id="AHEF01000059">
    <property type="protein sequence ID" value="EOP88063.1"/>
    <property type="molecule type" value="Genomic_DNA"/>
</dbReference>
<evidence type="ECO:0000313" key="2">
    <source>
        <dbReference type="Proteomes" id="UP000014009"/>
    </source>
</evidence>
<protein>
    <submittedName>
        <fullName evidence="1">Uncharacterized protein</fullName>
    </submittedName>
</protein>
<evidence type="ECO:0000313" key="1">
    <source>
        <dbReference type="EMBL" id="EOP88063.1"/>
    </source>
</evidence>
<name>A0A9W5VLC5_BACCE</name>
<organism evidence="1 2">
    <name type="scientific">Bacillus cereus HuB4-4</name>
    <dbReference type="NCBI Taxonomy" id="1053211"/>
    <lineage>
        <taxon>Bacteria</taxon>
        <taxon>Bacillati</taxon>
        <taxon>Bacillota</taxon>
        <taxon>Bacilli</taxon>
        <taxon>Bacillales</taxon>
        <taxon>Bacillaceae</taxon>
        <taxon>Bacillus</taxon>
        <taxon>Bacillus cereus group</taxon>
    </lineage>
</organism>
<accession>A0A9W5VLC5</accession>
<dbReference type="Proteomes" id="UP000014009">
    <property type="component" value="Unassembled WGS sequence"/>
</dbReference>
<proteinExistence type="predicted"/>
<gene>
    <name evidence="1" type="ORF">IGM_03291</name>
</gene>